<dbReference type="SUPFAM" id="SSF54909">
    <property type="entry name" value="Dimeric alpha+beta barrel"/>
    <property type="match status" value="1"/>
</dbReference>
<dbReference type="STRING" id="645133.E3QUM7"/>
<dbReference type="GeneID" id="24415074"/>
<dbReference type="GO" id="GO:0016491">
    <property type="term" value="F:oxidoreductase activity"/>
    <property type="evidence" value="ECO:0007669"/>
    <property type="project" value="InterPro"/>
</dbReference>
<dbReference type="Gene3D" id="3.30.70.100">
    <property type="match status" value="1"/>
</dbReference>
<dbReference type="AlphaFoldDB" id="E3QUM7"/>
<dbReference type="Proteomes" id="UP000008782">
    <property type="component" value="Unassembled WGS sequence"/>
</dbReference>
<organism evidence="4">
    <name type="scientific">Colletotrichum graminicola (strain M1.001 / M2 / FGSC 10212)</name>
    <name type="common">Maize anthracnose fungus</name>
    <name type="synonym">Glomerella graminicola</name>
    <dbReference type="NCBI Taxonomy" id="645133"/>
    <lineage>
        <taxon>Eukaryota</taxon>
        <taxon>Fungi</taxon>
        <taxon>Dikarya</taxon>
        <taxon>Ascomycota</taxon>
        <taxon>Pezizomycotina</taxon>
        <taxon>Sordariomycetes</taxon>
        <taxon>Hypocreomycetidae</taxon>
        <taxon>Glomerellales</taxon>
        <taxon>Glomerellaceae</taxon>
        <taxon>Colletotrichum</taxon>
        <taxon>Colletotrichum graminicola species complex</taxon>
    </lineage>
</organism>
<protein>
    <recommendedName>
        <fullName evidence="2">EthD domain-containing protein</fullName>
    </recommendedName>
</protein>
<dbReference type="InterPro" id="IPR009799">
    <property type="entry name" value="EthD_dom"/>
</dbReference>
<evidence type="ECO:0000259" key="2">
    <source>
        <dbReference type="Pfam" id="PF07110"/>
    </source>
</evidence>
<name>E3QUM7_COLGM</name>
<dbReference type="HOGENOM" id="CLU_115019_0_3_1"/>
<proteinExistence type="inferred from homology"/>
<dbReference type="VEuPathDB" id="FungiDB:GLRG_09709"/>
<dbReference type="RefSeq" id="XP_008098585.1">
    <property type="nucleotide sequence ID" value="XM_008100394.1"/>
</dbReference>
<dbReference type="InterPro" id="IPR011008">
    <property type="entry name" value="Dimeric_a/b-barrel"/>
</dbReference>
<accession>E3QUM7</accession>
<gene>
    <name evidence="3" type="ORF">GLRG_09709</name>
</gene>
<sequence>MASRDVLKVSALHYKDPSKTDEEFEKHFHETINPAWTELVKKHGVMRYTVTFCPSDVSAGLAETVEKVRPGWTVISSHAVLTYWVRDLKHMLSITSDPEYQTLGRAVEAEWIDSTKGEIMVGYERVYIENKEIVDAPQN</sequence>
<dbReference type="Pfam" id="PF07110">
    <property type="entry name" value="EthD"/>
    <property type="match status" value="1"/>
</dbReference>
<evidence type="ECO:0000313" key="4">
    <source>
        <dbReference type="Proteomes" id="UP000008782"/>
    </source>
</evidence>
<dbReference type="OrthoDB" id="3183782at2759"/>
<reference evidence="4" key="1">
    <citation type="journal article" date="2012" name="Nat. Genet.">
        <title>Lifestyle transitions in plant pathogenic Colletotrichum fungi deciphered by genome and transcriptome analyses.</title>
        <authorList>
            <person name="O'Connell R.J."/>
            <person name="Thon M.R."/>
            <person name="Hacquard S."/>
            <person name="Amyotte S.G."/>
            <person name="Kleemann J."/>
            <person name="Torres M.F."/>
            <person name="Damm U."/>
            <person name="Buiate E.A."/>
            <person name="Epstein L."/>
            <person name="Alkan N."/>
            <person name="Altmueller J."/>
            <person name="Alvarado-Balderrama L."/>
            <person name="Bauser C.A."/>
            <person name="Becker C."/>
            <person name="Birren B.W."/>
            <person name="Chen Z."/>
            <person name="Choi J."/>
            <person name="Crouch J.A."/>
            <person name="Duvick J.P."/>
            <person name="Farman M.A."/>
            <person name="Gan P."/>
            <person name="Heiman D."/>
            <person name="Henrissat B."/>
            <person name="Howard R.J."/>
            <person name="Kabbage M."/>
            <person name="Koch C."/>
            <person name="Kracher B."/>
            <person name="Kubo Y."/>
            <person name="Law A.D."/>
            <person name="Lebrun M.-H."/>
            <person name="Lee Y.-H."/>
            <person name="Miyara I."/>
            <person name="Moore N."/>
            <person name="Neumann U."/>
            <person name="Nordstroem K."/>
            <person name="Panaccione D.G."/>
            <person name="Panstruga R."/>
            <person name="Place M."/>
            <person name="Proctor R.H."/>
            <person name="Prusky D."/>
            <person name="Rech G."/>
            <person name="Reinhardt R."/>
            <person name="Rollins J.A."/>
            <person name="Rounsley S."/>
            <person name="Schardl C.L."/>
            <person name="Schwartz D.C."/>
            <person name="Shenoy N."/>
            <person name="Shirasu K."/>
            <person name="Sikhakolli U.R."/>
            <person name="Stueber K."/>
            <person name="Sukno S.A."/>
            <person name="Sweigard J.A."/>
            <person name="Takano Y."/>
            <person name="Takahara H."/>
            <person name="Trail F."/>
            <person name="van der Does H.C."/>
            <person name="Voll L.M."/>
            <person name="Will I."/>
            <person name="Young S."/>
            <person name="Zeng Q."/>
            <person name="Zhang J."/>
            <person name="Zhou S."/>
            <person name="Dickman M.B."/>
            <person name="Schulze-Lefert P."/>
            <person name="Ver Loren van Themaat E."/>
            <person name="Ma L.-J."/>
            <person name="Vaillancourt L.J."/>
        </authorList>
    </citation>
    <scope>NUCLEOTIDE SEQUENCE [LARGE SCALE GENOMIC DNA]</scope>
    <source>
        <strain evidence="4">M1.001 / M2 / FGSC 10212</strain>
    </source>
</reference>
<feature type="domain" description="EthD" evidence="2">
    <location>
        <begin position="17"/>
        <end position="114"/>
    </location>
</feature>
<keyword evidence="4" id="KW-1185">Reference proteome</keyword>
<dbReference type="EMBL" id="GG697381">
    <property type="protein sequence ID" value="EFQ34565.1"/>
    <property type="molecule type" value="Genomic_DNA"/>
</dbReference>
<evidence type="ECO:0000313" key="3">
    <source>
        <dbReference type="EMBL" id="EFQ34565.1"/>
    </source>
</evidence>
<evidence type="ECO:0000256" key="1">
    <source>
        <dbReference type="ARBA" id="ARBA00005986"/>
    </source>
</evidence>
<comment type="similarity">
    <text evidence="1">Belongs to the tpcK family.</text>
</comment>
<dbReference type="eggNOG" id="ENOG502T57D">
    <property type="taxonomic scope" value="Eukaryota"/>
</dbReference>